<protein>
    <submittedName>
        <fullName evidence="2">Uncharacterized protein</fullName>
    </submittedName>
</protein>
<feature type="compositionally biased region" description="Basic and acidic residues" evidence="1">
    <location>
        <begin position="81"/>
        <end position="92"/>
    </location>
</feature>
<evidence type="ECO:0000256" key="1">
    <source>
        <dbReference type="SAM" id="MobiDB-lite"/>
    </source>
</evidence>
<dbReference type="EMBL" id="JAAXOQ010000047">
    <property type="protein sequence ID" value="NKY20872.1"/>
    <property type="molecule type" value="Genomic_DNA"/>
</dbReference>
<accession>A0A846X9G4</accession>
<dbReference type="Proteomes" id="UP000582646">
    <property type="component" value="Unassembled WGS sequence"/>
</dbReference>
<reference evidence="2 3" key="1">
    <citation type="submission" date="2020-04" db="EMBL/GenBank/DDBJ databases">
        <title>MicrobeNet Type strains.</title>
        <authorList>
            <person name="Nicholson A.C."/>
        </authorList>
    </citation>
    <scope>NUCLEOTIDE SEQUENCE [LARGE SCALE GENOMIC DNA]</scope>
    <source>
        <strain evidence="2 3">DSM 44113</strain>
    </source>
</reference>
<sequence>MSNAAEDEQKRVAVTLLKSQADTLRVEAGKAGIGPGLLSRALVAYGLAHIDDSGIQAAIEEVKEADRERRAAVGKKAMRSRWGDKSDRENSE</sequence>
<evidence type="ECO:0000313" key="2">
    <source>
        <dbReference type="EMBL" id="NKY20872.1"/>
    </source>
</evidence>
<gene>
    <name evidence="2" type="ORF">HF999_21175</name>
</gene>
<dbReference type="RefSeq" id="WP_168547777.1">
    <property type="nucleotide sequence ID" value="NZ_BAAAKS010000023.1"/>
</dbReference>
<dbReference type="AlphaFoldDB" id="A0A846X9G4"/>
<organism evidence="2 3">
    <name type="scientific">Tsukamurella spumae</name>
    <dbReference type="NCBI Taxonomy" id="44753"/>
    <lineage>
        <taxon>Bacteria</taxon>
        <taxon>Bacillati</taxon>
        <taxon>Actinomycetota</taxon>
        <taxon>Actinomycetes</taxon>
        <taxon>Mycobacteriales</taxon>
        <taxon>Tsukamurellaceae</taxon>
        <taxon>Tsukamurella</taxon>
    </lineage>
</organism>
<proteinExistence type="predicted"/>
<comment type="caution">
    <text evidence="2">The sequence shown here is derived from an EMBL/GenBank/DDBJ whole genome shotgun (WGS) entry which is preliminary data.</text>
</comment>
<feature type="region of interest" description="Disordered" evidence="1">
    <location>
        <begin position="68"/>
        <end position="92"/>
    </location>
</feature>
<name>A0A846X9G4_9ACTN</name>
<evidence type="ECO:0000313" key="3">
    <source>
        <dbReference type="Proteomes" id="UP000582646"/>
    </source>
</evidence>
<keyword evidence="3" id="KW-1185">Reference proteome</keyword>